<accession>A0A132EJ40</accession>
<dbReference type="AlphaFoldDB" id="A0A132EJ40"/>
<proteinExistence type="predicted"/>
<dbReference type="EMBL" id="LPJR01000028">
    <property type="protein sequence ID" value="KWF30260.1"/>
    <property type="molecule type" value="Genomic_DNA"/>
</dbReference>
<reference evidence="1 2" key="1">
    <citation type="submission" date="2015-11" db="EMBL/GenBank/DDBJ databases">
        <title>Expanding the genomic diversity of Burkholderia species for the development of highly accurate diagnostics.</title>
        <authorList>
            <person name="Sahl J."/>
            <person name="Keim P."/>
            <person name="Wagner D."/>
        </authorList>
    </citation>
    <scope>NUCLEOTIDE SEQUENCE [LARGE SCALE GENOMIC DNA]</scope>
    <source>
        <strain evidence="1 2">MSMB368WGS</strain>
    </source>
</reference>
<name>A0A132EJ40_9BURK</name>
<evidence type="ECO:0000313" key="1">
    <source>
        <dbReference type="EMBL" id="KWF30260.1"/>
    </source>
</evidence>
<protein>
    <submittedName>
        <fullName evidence="1">Uncharacterized protein</fullName>
    </submittedName>
</protein>
<sequence>MALTPPDKAFAFSLVLLFPPYEPAAPIPPPAANAPPFVPEPLAVEVVLWKADAVPTEPDGVTVLPALAPAVEVELLV</sequence>
<evidence type="ECO:0000313" key="2">
    <source>
        <dbReference type="Proteomes" id="UP000062912"/>
    </source>
</evidence>
<gene>
    <name evidence="1" type="ORF">WT56_14350</name>
</gene>
<dbReference type="Proteomes" id="UP000062912">
    <property type="component" value="Unassembled WGS sequence"/>
</dbReference>
<comment type="caution">
    <text evidence="1">The sequence shown here is derived from an EMBL/GenBank/DDBJ whole genome shotgun (WGS) entry which is preliminary data.</text>
</comment>
<organism evidence="1 2">
    <name type="scientific">Burkholderia pseudomultivorans</name>
    <dbReference type="NCBI Taxonomy" id="1207504"/>
    <lineage>
        <taxon>Bacteria</taxon>
        <taxon>Pseudomonadati</taxon>
        <taxon>Pseudomonadota</taxon>
        <taxon>Betaproteobacteria</taxon>
        <taxon>Burkholderiales</taxon>
        <taxon>Burkholderiaceae</taxon>
        <taxon>Burkholderia</taxon>
        <taxon>Burkholderia cepacia complex</taxon>
    </lineage>
</organism>